<dbReference type="EMBL" id="BFEA01000094">
    <property type="protein sequence ID" value="GBG67969.1"/>
    <property type="molecule type" value="Genomic_DNA"/>
</dbReference>
<dbReference type="AlphaFoldDB" id="A0A388KD45"/>
<proteinExistence type="predicted"/>
<feature type="compositionally biased region" description="Low complexity" evidence="1">
    <location>
        <begin position="237"/>
        <end position="249"/>
    </location>
</feature>
<evidence type="ECO:0000313" key="3">
    <source>
        <dbReference type="Proteomes" id="UP000265515"/>
    </source>
</evidence>
<gene>
    <name evidence="2" type="ORF">CBR_g1088</name>
</gene>
<accession>A0A388KD45</accession>
<dbReference type="Proteomes" id="UP000265515">
    <property type="component" value="Unassembled WGS sequence"/>
</dbReference>
<name>A0A388KD45_CHABU</name>
<protein>
    <submittedName>
        <fullName evidence="2">Uncharacterized protein</fullName>
    </submittedName>
</protein>
<feature type="region of interest" description="Disordered" evidence="1">
    <location>
        <begin position="81"/>
        <end position="101"/>
    </location>
</feature>
<reference evidence="2 3" key="1">
    <citation type="journal article" date="2018" name="Cell">
        <title>The Chara Genome: Secondary Complexity and Implications for Plant Terrestrialization.</title>
        <authorList>
            <person name="Nishiyama T."/>
            <person name="Sakayama H."/>
            <person name="Vries J.D."/>
            <person name="Buschmann H."/>
            <person name="Saint-Marcoux D."/>
            <person name="Ullrich K.K."/>
            <person name="Haas F.B."/>
            <person name="Vanderstraeten L."/>
            <person name="Becker D."/>
            <person name="Lang D."/>
            <person name="Vosolsobe S."/>
            <person name="Rombauts S."/>
            <person name="Wilhelmsson P.K.I."/>
            <person name="Janitza P."/>
            <person name="Kern R."/>
            <person name="Heyl A."/>
            <person name="Rumpler F."/>
            <person name="Villalobos L.I.A.C."/>
            <person name="Clay J.M."/>
            <person name="Skokan R."/>
            <person name="Toyoda A."/>
            <person name="Suzuki Y."/>
            <person name="Kagoshima H."/>
            <person name="Schijlen E."/>
            <person name="Tajeshwar N."/>
            <person name="Catarino B."/>
            <person name="Hetherington A.J."/>
            <person name="Saltykova A."/>
            <person name="Bonnot C."/>
            <person name="Breuninger H."/>
            <person name="Symeonidi A."/>
            <person name="Radhakrishnan G.V."/>
            <person name="Van Nieuwerburgh F."/>
            <person name="Deforce D."/>
            <person name="Chang C."/>
            <person name="Karol K.G."/>
            <person name="Hedrich R."/>
            <person name="Ulvskov P."/>
            <person name="Glockner G."/>
            <person name="Delwiche C.F."/>
            <person name="Petrasek J."/>
            <person name="Van de Peer Y."/>
            <person name="Friml J."/>
            <person name="Beilby M."/>
            <person name="Dolan L."/>
            <person name="Kohara Y."/>
            <person name="Sugano S."/>
            <person name="Fujiyama A."/>
            <person name="Delaux P.-M."/>
            <person name="Quint M."/>
            <person name="TheiBen G."/>
            <person name="Hagemann M."/>
            <person name="Harholt J."/>
            <person name="Dunand C."/>
            <person name="Zachgo S."/>
            <person name="Langdale J."/>
            <person name="Maumus F."/>
            <person name="Straeten D.V.D."/>
            <person name="Gould S.B."/>
            <person name="Rensing S.A."/>
        </authorList>
    </citation>
    <scope>NUCLEOTIDE SEQUENCE [LARGE SCALE GENOMIC DNA]</scope>
    <source>
        <strain evidence="2 3">S276</strain>
    </source>
</reference>
<evidence type="ECO:0000313" key="2">
    <source>
        <dbReference type="EMBL" id="GBG67969.1"/>
    </source>
</evidence>
<sequence length="267" mass="28936">MASLNCQYLSQAKAPAVRMMRTRIGAQLSGFEMELVREIQHGDTPFDTDDDVWHGEDDRQDEVDVVNYFANLCAVYMDGVSSDDEQNQEDAASCETDEQDDEDVVGHFAAINSVYEEGEFESEYQRGECEYALGDAGGCELEWGQMATAIAPGTSTANTKAIAVKTPTTIIPVPDDDPQPQQATEDTEYAALHEVGGGGDVGLMASMVEMGENNEWGGGSRDAQMVEMGENDVSDSNINNNNNNNNNNNSKDGGDNVMVETGENDDN</sequence>
<feature type="region of interest" description="Disordered" evidence="1">
    <location>
        <begin position="212"/>
        <end position="267"/>
    </location>
</feature>
<evidence type="ECO:0000256" key="1">
    <source>
        <dbReference type="SAM" id="MobiDB-lite"/>
    </source>
</evidence>
<keyword evidence="3" id="KW-1185">Reference proteome</keyword>
<comment type="caution">
    <text evidence="2">The sequence shown here is derived from an EMBL/GenBank/DDBJ whole genome shotgun (WGS) entry which is preliminary data.</text>
</comment>
<dbReference type="Gramene" id="GBG67969">
    <property type="protein sequence ID" value="GBG67969"/>
    <property type="gene ID" value="CBR_g1088"/>
</dbReference>
<organism evidence="2 3">
    <name type="scientific">Chara braunii</name>
    <name type="common">Braun's stonewort</name>
    <dbReference type="NCBI Taxonomy" id="69332"/>
    <lineage>
        <taxon>Eukaryota</taxon>
        <taxon>Viridiplantae</taxon>
        <taxon>Streptophyta</taxon>
        <taxon>Charophyceae</taxon>
        <taxon>Charales</taxon>
        <taxon>Characeae</taxon>
        <taxon>Chara</taxon>
    </lineage>
</organism>